<dbReference type="EMBL" id="JANBUW010000178">
    <property type="protein sequence ID" value="KAJ2848356.1"/>
    <property type="molecule type" value="Genomic_DNA"/>
</dbReference>
<evidence type="ECO:0000256" key="7">
    <source>
        <dbReference type="ARBA" id="ARBA00022723"/>
    </source>
</evidence>
<comment type="similarity">
    <text evidence="2 14">Belongs to the RNA polymerase beta' chain family.</text>
</comment>
<dbReference type="Gene3D" id="4.10.860.120">
    <property type="entry name" value="RNA polymerase II, clamp domain"/>
    <property type="match status" value="1"/>
</dbReference>
<dbReference type="GO" id="GO:0000428">
    <property type="term" value="C:DNA-directed RNA polymerase complex"/>
    <property type="evidence" value="ECO:0007669"/>
    <property type="project" value="UniProtKB-KW"/>
</dbReference>
<gene>
    <name evidence="16" type="primary">RPO31_1</name>
    <name evidence="16" type="ORF">IWW36_003350</name>
</gene>
<evidence type="ECO:0000313" key="17">
    <source>
        <dbReference type="Proteomes" id="UP001139887"/>
    </source>
</evidence>
<dbReference type="SUPFAM" id="SSF64484">
    <property type="entry name" value="beta and beta-prime subunits of DNA dependent RNA-polymerase"/>
    <property type="match status" value="1"/>
</dbReference>
<keyword evidence="4 14" id="KW-0240">DNA-directed RNA polymerase</keyword>
<comment type="caution">
    <text evidence="16">The sequence shown here is derived from an EMBL/GenBank/DDBJ whole genome shotgun (WGS) entry which is preliminary data.</text>
</comment>
<dbReference type="Pfam" id="PF04998">
    <property type="entry name" value="RNA_pol_Rpb1_5"/>
    <property type="match status" value="1"/>
</dbReference>
<keyword evidence="5 14" id="KW-0808">Transferase</keyword>
<evidence type="ECO:0000256" key="14">
    <source>
        <dbReference type="RuleBase" id="RU004279"/>
    </source>
</evidence>
<dbReference type="InterPro" id="IPR007066">
    <property type="entry name" value="RNA_pol_Rpb1_3"/>
</dbReference>
<evidence type="ECO:0000256" key="9">
    <source>
        <dbReference type="ARBA" id="ARBA00022842"/>
    </source>
</evidence>
<feature type="non-terminal residue" evidence="16">
    <location>
        <position position="1048"/>
    </location>
</feature>
<dbReference type="Pfam" id="PF00623">
    <property type="entry name" value="RNA_pol_Rpb1_2"/>
    <property type="match status" value="1"/>
</dbReference>
<name>A0A9W8IAC0_9FUNG</name>
<evidence type="ECO:0000256" key="10">
    <source>
        <dbReference type="ARBA" id="ARBA00023163"/>
    </source>
</evidence>
<dbReference type="Gene3D" id="6.20.50.80">
    <property type="match status" value="1"/>
</dbReference>
<evidence type="ECO:0000256" key="3">
    <source>
        <dbReference type="ARBA" id="ARBA00011206"/>
    </source>
</evidence>
<dbReference type="Proteomes" id="UP001139887">
    <property type="component" value="Unassembled WGS sequence"/>
</dbReference>
<dbReference type="PANTHER" id="PTHR48446:SF1">
    <property type="entry name" value="DNA-DIRECTED RNA POLYMERASE SUBUNIT BETA' N-TERMINAL SECTION"/>
    <property type="match status" value="1"/>
</dbReference>
<dbReference type="FunFam" id="4.10.860.120:FF:000004">
    <property type="entry name" value="DNA-directed RNA polymerase subunit"/>
    <property type="match status" value="1"/>
</dbReference>
<dbReference type="InterPro" id="IPR007080">
    <property type="entry name" value="RNA_pol_Rpb1_1"/>
</dbReference>
<sequence length="1048" mass="118114">MKEPVLVQAPKQIQYIQFGVPSPRDIRQVAEVEINDRDLYKPDQDHRPVEHGVLDPRLGISNKNDTCKTCGQNMSDCVGHWGFIELCVPVFHYGYFKTIQTILQNICKKCSRVMLEETDRRTFLRRLRMPGIDGLQTRALVKGVNDRCKKVTYCPHCGDTNGVVKKGGPLKIVHDKYRQKRTAEEQDEYRKTFTNAIDADPQLKLLVAKTQSEEMTPLRVYNLFKNISDEDCELMGLNPKSGRPELFLWTCVPVPPVCIRPSVAQDGASNEDDLTVKLSEIVFTNYILSKGLAQGSSAANVMEQWDYLGLAIAMYINSDVPGAPLAVVGKPIRGFTQRLKGKQGRFRGNLSGKRVDFSGRTVISPDPNMRIDEVAVPERVAKILTYPELVTPHNIEHLRELVRRGPDVHPGANTVQYASSGQKRVLIKSIRDSVARQLRIGDTVERHLINGDVVLFNRQPSLHRLSIMAHSARIMPWRTFRFNECVCTPYNADFDGDEMNLHVPQTEEARIEARELMGVHNNLVTPRNGEPIIGATQDFVTTAYLITQKERFYDRSQFVQIVSYCFDADTHIDIPPPCIVKPRRLWSGKQIISILLRPNKACKTKINLETKTKSYKKVPIPDLCPKDAYLIIRNSELMCGTLDKSVVGDGKKTSIFFVALRDYGTTEAAALMNRLAKLSARWSCNQGFSIGLSDVMPGKKLRNRKDDLIQSAYAECDNYILQSRSGKLETLPGRSVEETLEATISRVLSEVRDKAGTICMEELGPYNAPLIMATCGSKGSAVNVCQMVACVGQQIVSGSRIRDGFTDRTLPHFLKLSRTPMAKGFVANSFYSGLYPTEFIFHAASGREGLVDAAVKTAETGYMQRRLVKAFEDLRVHYDSSVRNSAGTIVQFEYGGDSLDPYCLEGEGKPVIFEHNWKHIRNTVDVSPQEERLAPFQVRFIVEKSLKEPRFVNWTTEYWRDEVYNFMDKLASRLAELRQAYGLEPFDEQPAGLLDPAAKPKTRGRKSKPMAATLSLTKEEQPILEWSLSKVDGKHARLAQRVIDNKLL</sequence>
<dbReference type="InterPro" id="IPR035697">
    <property type="entry name" value="RNAP_III_RPC1_N"/>
</dbReference>
<dbReference type="CDD" id="cd02583">
    <property type="entry name" value="RNAP_III_RPC1_N"/>
    <property type="match status" value="1"/>
</dbReference>
<dbReference type="GO" id="GO:0005634">
    <property type="term" value="C:nucleus"/>
    <property type="evidence" value="ECO:0007669"/>
    <property type="project" value="UniProtKB-SubCell"/>
</dbReference>
<accession>A0A9W8IAC0</accession>
<dbReference type="Gene3D" id="2.40.40.20">
    <property type="match status" value="1"/>
</dbReference>
<dbReference type="PANTHER" id="PTHR48446">
    <property type="entry name" value="DNA-DIRECTED RNA POLYMERASE SUBUNIT BETA' N-TERMINAL SECTION"/>
    <property type="match status" value="1"/>
</dbReference>
<dbReference type="Gene3D" id="1.10.274.100">
    <property type="entry name" value="RNA polymerase Rpb1, domain 3"/>
    <property type="match status" value="1"/>
</dbReference>
<dbReference type="InterPro" id="IPR007081">
    <property type="entry name" value="RNA_pol_Rpb1_5"/>
</dbReference>
<dbReference type="Pfam" id="PF05000">
    <property type="entry name" value="RNA_pol_Rpb1_4"/>
    <property type="match status" value="1"/>
</dbReference>
<dbReference type="FunFam" id="1.10.274.100:FF:000008">
    <property type="entry name" value="DNA-directed RNA polymerase subunit"/>
    <property type="match status" value="1"/>
</dbReference>
<evidence type="ECO:0000256" key="11">
    <source>
        <dbReference type="ARBA" id="ARBA00023242"/>
    </source>
</evidence>
<protein>
    <recommendedName>
        <fullName evidence="14">DNA-directed RNA polymerase subunit</fullName>
        <ecNumber evidence="14">2.7.7.6</ecNumber>
    </recommendedName>
</protein>
<dbReference type="InterPro" id="IPR000722">
    <property type="entry name" value="RNA_pol_asu"/>
</dbReference>
<evidence type="ECO:0000259" key="15">
    <source>
        <dbReference type="SMART" id="SM00663"/>
    </source>
</evidence>
<dbReference type="NCBIfam" id="NF006336">
    <property type="entry name" value="PRK08566.1"/>
    <property type="match status" value="1"/>
</dbReference>
<keyword evidence="11" id="KW-0539">Nucleus</keyword>
<keyword evidence="10 14" id="KW-0804">Transcription</keyword>
<feature type="domain" description="RNA polymerase N-terminal" evidence="15">
    <location>
        <begin position="245"/>
        <end position="547"/>
    </location>
</feature>
<evidence type="ECO:0000256" key="6">
    <source>
        <dbReference type="ARBA" id="ARBA00022695"/>
    </source>
</evidence>
<reference evidence="16" key="1">
    <citation type="submission" date="2022-07" db="EMBL/GenBank/DDBJ databases">
        <title>Phylogenomic reconstructions and comparative analyses of Kickxellomycotina fungi.</title>
        <authorList>
            <person name="Reynolds N.K."/>
            <person name="Stajich J.E."/>
            <person name="Barry K."/>
            <person name="Grigoriev I.V."/>
            <person name="Crous P."/>
            <person name="Smith M.E."/>
        </authorList>
    </citation>
    <scope>NUCLEOTIDE SEQUENCE</scope>
    <source>
        <strain evidence="16">NRRL 1566</strain>
    </source>
</reference>
<evidence type="ECO:0000256" key="12">
    <source>
        <dbReference type="ARBA" id="ARBA00048552"/>
    </source>
</evidence>
<dbReference type="Pfam" id="PF04983">
    <property type="entry name" value="RNA_pol_Rpb1_3"/>
    <property type="match status" value="1"/>
</dbReference>
<keyword evidence="7" id="KW-0479">Metal-binding</keyword>
<keyword evidence="17" id="KW-1185">Reference proteome</keyword>
<organism evidence="16 17">
    <name type="scientific">Coemansia brasiliensis</name>
    <dbReference type="NCBI Taxonomy" id="2650707"/>
    <lineage>
        <taxon>Eukaryota</taxon>
        <taxon>Fungi</taxon>
        <taxon>Fungi incertae sedis</taxon>
        <taxon>Zoopagomycota</taxon>
        <taxon>Kickxellomycotina</taxon>
        <taxon>Kickxellomycetes</taxon>
        <taxon>Kickxellales</taxon>
        <taxon>Kickxellaceae</taxon>
        <taxon>Coemansia</taxon>
    </lineage>
</organism>
<dbReference type="AlphaFoldDB" id="A0A9W8IAC0"/>
<dbReference type="GO" id="GO:0006351">
    <property type="term" value="P:DNA-templated transcription"/>
    <property type="evidence" value="ECO:0007669"/>
    <property type="project" value="InterPro"/>
</dbReference>
<dbReference type="GO" id="GO:0003899">
    <property type="term" value="F:DNA-directed RNA polymerase activity"/>
    <property type="evidence" value="ECO:0007669"/>
    <property type="project" value="UniProtKB-EC"/>
</dbReference>
<evidence type="ECO:0000256" key="8">
    <source>
        <dbReference type="ARBA" id="ARBA00022833"/>
    </source>
</evidence>
<dbReference type="InterPro" id="IPR042102">
    <property type="entry name" value="RNA_pol_Rpb1_3_sf"/>
</dbReference>
<dbReference type="SMART" id="SM00663">
    <property type="entry name" value="RPOLA_N"/>
    <property type="match status" value="1"/>
</dbReference>
<dbReference type="Gene3D" id="6.10.250.2940">
    <property type="match status" value="1"/>
</dbReference>
<keyword evidence="9" id="KW-0460">Magnesium</keyword>
<dbReference type="OrthoDB" id="270392at2759"/>
<evidence type="ECO:0000256" key="1">
    <source>
        <dbReference type="ARBA" id="ARBA00004123"/>
    </source>
</evidence>
<comment type="catalytic activity">
    <reaction evidence="12 14">
        <text>RNA(n) + a ribonucleoside 5'-triphosphate = RNA(n+1) + diphosphate</text>
        <dbReference type="Rhea" id="RHEA:21248"/>
        <dbReference type="Rhea" id="RHEA-COMP:14527"/>
        <dbReference type="Rhea" id="RHEA-COMP:17342"/>
        <dbReference type="ChEBI" id="CHEBI:33019"/>
        <dbReference type="ChEBI" id="CHEBI:61557"/>
        <dbReference type="ChEBI" id="CHEBI:140395"/>
        <dbReference type="EC" id="2.7.7.6"/>
    </reaction>
</comment>
<evidence type="ECO:0000256" key="2">
    <source>
        <dbReference type="ARBA" id="ARBA00006460"/>
    </source>
</evidence>
<dbReference type="InterPro" id="IPR044893">
    <property type="entry name" value="RNA_pol_Rpb1_clamp_domain"/>
</dbReference>
<dbReference type="FunFam" id="2.40.40.20:FF:000019">
    <property type="entry name" value="DNA-directed RNA polymerase II subunit RPB1"/>
    <property type="match status" value="1"/>
</dbReference>
<dbReference type="Gene3D" id="1.10.132.30">
    <property type="match status" value="1"/>
</dbReference>
<dbReference type="Pfam" id="PF04997">
    <property type="entry name" value="RNA_pol_Rpb1_1"/>
    <property type="match status" value="1"/>
</dbReference>
<dbReference type="FunFam" id="1.10.132.30:FF:000001">
    <property type="entry name" value="DNA-directed RNA polymerase subunit"/>
    <property type="match status" value="1"/>
</dbReference>
<dbReference type="InterPro" id="IPR006592">
    <property type="entry name" value="RNA_pol_N"/>
</dbReference>
<dbReference type="GO" id="GO:0003677">
    <property type="term" value="F:DNA binding"/>
    <property type="evidence" value="ECO:0007669"/>
    <property type="project" value="InterPro"/>
</dbReference>
<dbReference type="InterPro" id="IPR007083">
    <property type="entry name" value="RNA_pol_Rpb1_4"/>
</dbReference>
<keyword evidence="6 14" id="KW-0548">Nucleotidyltransferase</keyword>
<comment type="function">
    <text evidence="13">DNA-dependent RNA polymerase catalyzes the transcription of DNA into RNA using the four ribonucleoside triphosphates as substrates. Largest and catalytic core component of RNA polymerase III which synthesizes small RNAs, such as 5S rRNA and tRNAs. Forms the polymerase active center together with the second largest subunit. A single-stranded DNA template strand of the promoter is positioned within the central active site cleft of Pol III. A bridging helix emanates from RPC1 and crosses the cleft near the catalytic site and is thought to promote translocation of Pol III by acting as a ratchet that moves the RNA-DNA hybrid through the active site by switching from straight to bent conformations at each step of nucleotide addition.</text>
</comment>
<comment type="subunit">
    <text evidence="3">Component of the RNA polymerase III (Pol III) complex consisting of 17 subunits.</text>
</comment>
<comment type="subcellular location">
    <subcellularLocation>
        <location evidence="1">Nucleus</location>
    </subcellularLocation>
</comment>
<proteinExistence type="inferred from homology"/>
<evidence type="ECO:0000256" key="5">
    <source>
        <dbReference type="ARBA" id="ARBA00022679"/>
    </source>
</evidence>
<evidence type="ECO:0000256" key="13">
    <source>
        <dbReference type="ARBA" id="ARBA00058108"/>
    </source>
</evidence>
<dbReference type="InterPro" id="IPR015700">
    <property type="entry name" value="RPC1"/>
</dbReference>
<dbReference type="EC" id="2.7.7.6" evidence="14"/>
<dbReference type="InterPro" id="IPR038120">
    <property type="entry name" value="Rpb1_funnel_sf"/>
</dbReference>
<dbReference type="GO" id="GO:0046872">
    <property type="term" value="F:metal ion binding"/>
    <property type="evidence" value="ECO:0007669"/>
    <property type="project" value="UniProtKB-KW"/>
</dbReference>
<evidence type="ECO:0000313" key="16">
    <source>
        <dbReference type="EMBL" id="KAJ2848356.1"/>
    </source>
</evidence>
<evidence type="ECO:0000256" key="4">
    <source>
        <dbReference type="ARBA" id="ARBA00022478"/>
    </source>
</evidence>
<dbReference type="Gene3D" id="3.30.1490.180">
    <property type="entry name" value="RNA polymerase ii"/>
    <property type="match status" value="1"/>
</dbReference>
<keyword evidence="8" id="KW-0862">Zinc</keyword>